<comment type="caution">
    <text evidence="4">The sequence shown here is derived from an EMBL/GenBank/DDBJ whole genome shotgun (WGS) entry which is preliminary data.</text>
</comment>
<keyword evidence="2" id="KW-0472">Membrane</keyword>
<feature type="region of interest" description="Disordered" evidence="1">
    <location>
        <begin position="32"/>
        <end position="52"/>
    </location>
</feature>
<protein>
    <recommendedName>
        <fullName evidence="3">DUF4349 domain-containing protein</fullName>
    </recommendedName>
</protein>
<evidence type="ECO:0000259" key="3">
    <source>
        <dbReference type="Pfam" id="PF14257"/>
    </source>
</evidence>
<proteinExistence type="predicted"/>
<keyword evidence="2" id="KW-1133">Transmembrane helix</keyword>
<sequence length="319" mass="34455">MKRKLAMLLAALCLTVLAAGCGASSGSGASVVGEMDSTAAPAERPTAESGAAMDRNGFAAYEENGKAESQLRAKKDGGDGSKLIYTAELNLETTTFDETVKNLSALVEELGGWTQSSSVSYGNSGYRYGSYAVRVPKEKFSTFLTRAGELAHVTYTSSNVEDVSEMYYDTAGRLETQKTKLARLQDLLAKAENMEDIITIESAISEAESQIEYLAGEMKHYDSQVDYSTVQFSLNEVYQLSNVEQPATGFFSRLAGALSSGARGFADAVQNVLLMLAYAWVWVALVALVLVGAVLVRRKRKTQPQKEAPAPETRDDKPE</sequence>
<accession>A0A645AEI6</accession>
<name>A0A645AEI6_9ZZZZ</name>
<gene>
    <name evidence="4" type="ORF">SDC9_98186</name>
</gene>
<keyword evidence="2" id="KW-0812">Transmembrane</keyword>
<reference evidence="4" key="1">
    <citation type="submission" date="2019-08" db="EMBL/GenBank/DDBJ databases">
        <authorList>
            <person name="Kucharzyk K."/>
            <person name="Murdoch R.W."/>
            <person name="Higgins S."/>
            <person name="Loffler F."/>
        </authorList>
    </citation>
    <scope>NUCLEOTIDE SEQUENCE</scope>
</reference>
<evidence type="ECO:0000256" key="1">
    <source>
        <dbReference type="SAM" id="MobiDB-lite"/>
    </source>
</evidence>
<dbReference type="Pfam" id="PF14257">
    <property type="entry name" value="DUF4349"/>
    <property type="match status" value="1"/>
</dbReference>
<dbReference type="PROSITE" id="PS51257">
    <property type="entry name" value="PROKAR_LIPOPROTEIN"/>
    <property type="match status" value="1"/>
</dbReference>
<organism evidence="4">
    <name type="scientific">bioreactor metagenome</name>
    <dbReference type="NCBI Taxonomy" id="1076179"/>
    <lineage>
        <taxon>unclassified sequences</taxon>
        <taxon>metagenomes</taxon>
        <taxon>ecological metagenomes</taxon>
    </lineage>
</organism>
<dbReference type="AlphaFoldDB" id="A0A645AEI6"/>
<dbReference type="InterPro" id="IPR025645">
    <property type="entry name" value="DUF4349"/>
</dbReference>
<evidence type="ECO:0000256" key="2">
    <source>
        <dbReference type="SAM" id="Phobius"/>
    </source>
</evidence>
<feature type="domain" description="DUF4349" evidence="3">
    <location>
        <begin position="82"/>
        <end position="294"/>
    </location>
</feature>
<feature type="transmembrane region" description="Helical" evidence="2">
    <location>
        <begin position="272"/>
        <end position="296"/>
    </location>
</feature>
<dbReference type="EMBL" id="VSSQ01013416">
    <property type="protein sequence ID" value="MPM51437.1"/>
    <property type="molecule type" value="Genomic_DNA"/>
</dbReference>
<evidence type="ECO:0000313" key="4">
    <source>
        <dbReference type="EMBL" id="MPM51437.1"/>
    </source>
</evidence>